<comment type="caution">
    <text evidence="3">The sequence shown here is derived from an EMBL/GenBank/DDBJ whole genome shotgun (WGS) entry which is preliminary data.</text>
</comment>
<dbReference type="SUPFAM" id="SSF51556">
    <property type="entry name" value="Metallo-dependent hydrolases"/>
    <property type="match status" value="1"/>
</dbReference>
<accession>A0ABS9BKI2</accession>
<evidence type="ECO:0000313" key="4">
    <source>
        <dbReference type="Proteomes" id="UP001200145"/>
    </source>
</evidence>
<proteinExistence type="inferred from homology"/>
<dbReference type="Pfam" id="PF04909">
    <property type="entry name" value="Amidohydro_2"/>
    <property type="match status" value="1"/>
</dbReference>
<gene>
    <name evidence="3" type="ORF">L0U88_12045</name>
</gene>
<dbReference type="RefSeq" id="WP_234866312.1">
    <property type="nucleotide sequence ID" value="NZ_JAKEVY010000003.1"/>
</dbReference>
<dbReference type="Proteomes" id="UP001200145">
    <property type="component" value="Unassembled WGS sequence"/>
</dbReference>
<feature type="domain" description="Amidohydrolase-related" evidence="2">
    <location>
        <begin position="4"/>
        <end position="275"/>
    </location>
</feature>
<name>A0ABS9BKI2_9BACT</name>
<dbReference type="InterPro" id="IPR006680">
    <property type="entry name" value="Amidohydro-rel"/>
</dbReference>
<comment type="similarity">
    <text evidence="1">Belongs to the metallo-dependent hydrolases superfamily.</text>
</comment>
<evidence type="ECO:0000313" key="3">
    <source>
        <dbReference type="EMBL" id="MCF1715359.1"/>
    </source>
</evidence>
<dbReference type="EMBL" id="JAKEVY010000003">
    <property type="protein sequence ID" value="MCF1715359.1"/>
    <property type="molecule type" value="Genomic_DNA"/>
</dbReference>
<evidence type="ECO:0000256" key="1">
    <source>
        <dbReference type="ARBA" id="ARBA00038310"/>
    </source>
</evidence>
<evidence type="ECO:0000259" key="2">
    <source>
        <dbReference type="Pfam" id="PF04909"/>
    </source>
</evidence>
<dbReference type="PANTHER" id="PTHR43569">
    <property type="entry name" value="AMIDOHYDROLASE"/>
    <property type="match status" value="1"/>
</dbReference>
<dbReference type="InterPro" id="IPR032466">
    <property type="entry name" value="Metal_Hydrolase"/>
</dbReference>
<protein>
    <submittedName>
        <fullName evidence="3">Amidohydrolase family protein</fullName>
    </submittedName>
</protein>
<dbReference type="InterPro" id="IPR052350">
    <property type="entry name" value="Metallo-dep_Lactonases"/>
</dbReference>
<organism evidence="3 4">
    <name type="scientific">Flavihumibacter fluminis</name>
    <dbReference type="NCBI Taxonomy" id="2909236"/>
    <lineage>
        <taxon>Bacteria</taxon>
        <taxon>Pseudomonadati</taxon>
        <taxon>Bacteroidota</taxon>
        <taxon>Chitinophagia</taxon>
        <taxon>Chitinophagales</taxon>
        <taxon>Chitinophagaceae</taxon>
        <taxon>Flavihumibacter</taxon>
    </lineage>
</organism>
<keyword evidence="4" id="KW-1185">Reference proteome</keyword>
<dbReference type="PANTHER" id="PTHR43569:SF2">
    <property type="entry name" value="AMIDOHYDROLASE-RELATED DOMAIN-CONTAINING PROTEIN"/>
    <property type="match status" value="1"/>
</dbReference>
<sequence length="275" mass="31232">MLKIDAHHHIWDYDPVQHAWIDDSMAVIQRSFTPADMEPLLQEAGIDGTVLVQVNQNLRENMVFTAAAEANPFIKGVVGWVDLLAADLEDQLDELRDLSKLKGFRHIAQAEPADYLSRSEVIRGIRQLGRYGFTYDILIKPHQMEAAVELVKTCPAQPFVLDHIAKPYIKAGEIDAWRRDMYKLGAMDNCYCKISGIITEADWHSWTAEQIRPYLDVALEAFGSRRLMFGSDWPVCLVAGSYRQVVNLAADYVQNLSVQEQQDFWGGNAIRFYGL</sequence>
<dbReference type="Gene3D" id="3.20.20.140">
    <property type="entry name" value="Metal-dependent hydrolases"/>
    <property type="match status" value="1"/>
</dbReference>
<reference evidence="3 4" key="1">
    <citation type="submission" date="2022-01" db="EMBL/GenBank/DDBJ databases">
        <title>Flavihumibacter sp. nov., isolated from sediment of a river.</title>
        <authorList>
            <person name="Liu H."/>
        </authorList>
    </citation>
    <scope>NUCLEOTIDE SEQUENCE [LARGE SCALE GENOMIC DNA]</scope>
    <source>
        <strain evidence="3 4">RY-1</strain>
    </source>
</reference>